<dbReference type="AlphaFoldDB" id="A0AAV0BZ02"/>
<accession>A0AAV0BZ02</accession>
<evidence type="ECO:0000313" key="2">
    <source>
        <dbReference type="Proteomes" id="UP001153365"/>
    </source>
</evidence>
<sequence>MLKGRKFLVRDWSVWLGWNNVRYTIETGLMLAKILDRELVLPAFTYSNTCEEDIEVCSKLLPKFDYNVPFDLRNVKDRFKYPDPNEGTTVLKPPVPTQNWYGWVIPTQEFLDIDHLLKNLKNNSIKFQDFLKLVDHGEKRSIGMNDGKWSTGYNNGLSYRAIPNEVFNNFSRTIVDRLPTPIKPLISKAMDNGTSNSTDQTDLPIKLIEKCRLTLSRLDSTIPSRRMKRKRMIRRRDVTTNDDKRVPDWDLNLIQGDQMLGELSSKDHSILERCIASNGFRTAYGFTIDGWWMKAPYGPTKYVKRLSKMYGIHDELYNIDEQVLHIQGEIHNGFPPASMLWTTSEGREAYKDLVRRIIRPPEIYEIVAQRLELKVRKLCGGRSWRASHMRRGDFLGYEWTSKDINKQWEKIERGVNESIRLLEAEPDLVKPINKAFNTSLELPRIDDPIYLATNTRLKEELEFLKTKKVILLKDLIDDEDKSLLGVLRSSFMDTLAVLEQCLIMRSAFFFGDAHSSVAGLILNRRVFFGIDERLTKIEYFKIPGDGQ</sequence>
<organism evidence="1 2">
    <name type="scientific">Phakopsora pachyrhizi</name>
    <name type="common">Asian soybean rust disease fungus</name>
    <dbReference type="NCBI Taxonomy" id="170000"/>
    <lineage>
        <taxon>Eukaryota</taxon>
        <taxon>Fungi</taxon>
        <taxon>Dikarya</taxon>
        <taxon>Basidiomycota</taxon>
        <taxon>Pucciniomycotina</taxon>
        <taxon>Pucciniomycetes</taxon>
        <taxon>Pucciniales</taxon>
        <taxon>Phakopsoraceae</taxon>
        <taxon>Phakopsora</taxon>
    </lineage>
</organism>
<name>A0AAV0BZ02_PHAPC</name>
<gene>
    <name evidence="1" type="ORF">PPACK8108_LOCUS26292</name>
</gene>
<dbReference type="Proteomes" id="UP001153365">
    <property type="component" value="Unassembled WGS sequence"/>
</dbReference>
<keyword evidence="2" id="KW-1185">Reference proteome</keyword>
<evidence type="ECO:0000313" key="1">
    <source>
        <dbReference type="EMBL" id="CAH7690827.1"/>
    </source>
</evidence>
<dbReference type="EMBL" id="CALTRL010006410">
    <property type="protein sequence ID" value="CAH7690827.1"/>
    <property type="molecule type" value="Genomic_DNA"/>
</dbReference>
<dbReference type="CDD" id="cd11296">
    <property type="entry name" value="O-FucT_like"/>
    <property type="match status" value="1"/>
</dbReference>
<reference evidence="1" key="1">
    <citation type="submission" date="2022-06" db="EMBL/GenBank/DDBJ databases">
        <authorList>
            <consortium name="SYNGENTA / RWTH Aachen University"/>
        </authorList>
    </citation>
    <scope>NUCLEOTIDE SEQUENCE</scope>
</reference>
<comment type="caution">
    <text evidence="1">The sequence shown here is derived from an EMBL/GenBank/DDBJ whole genome shotgun (WGS) entry which is preliminary data.</text>
</comment>
<dbReference type="Gene3D" id="3.40.50.11350">
    <property type="match status" value="1"/>
</dbReference>
<protein>
    <submittedName>
        <fullName evidence="1">Uncharacterized protein</fullName>
    </submittedName>
</protein>
<proteinExistence type="predicted"/>